<dbReference type="Pfam" id="PF07534">
    <property type="entry name" value="TLD"/>
    <property type="match status" value="1"/>
</dbReference>
<gene>
    <name evidence="6" type="ORF">TrRE_jg7850</name>
</gene>
<sequence length="628" mass="69530">MNSYKRRLRSQPLPVETRSRAWVALLYLRHDSAPSSSSHIVEDDGDNGWYFTIGQDYNHPPPGEKIAGSREHVKELTAMYEARLKVLFPGNDYGGGGSIVDHDFGRSSPPTFNLSALHSTPLSHSPLSPPAQSSVNFSRAISTSTMLDPSPLLLYLTETGYTPSPPPFNSIALSSYLLTLKMIHNLYLPTATFCPLIPDLCLLLSLPPHDSNTLMEDVETLPPPAVLASMSKIINGRATTSPDFFLPDPTPAGHLGWCRTFDRLVERFYPKTHARMTELGALTPAELSPIFERFFIPLLPMNFVHLIFSIYLLEGHKSIFRFGLALIGIFKTRLKRVDFNAPSTSWWGEVKAMAGDGKMTFEELKDKAYGTVGTNIRKQRQFPNRAYLERQNAANKRWGKEKWDSLKVADSTEALPLELTKQRRGGPRGPDDNSYPEATALAQHTAGLRYNLAQWVPPKIQGRKMELLYSTECDGRGLDILFDSCSFTSCGPTIALVEVLSTGCVLGLYTSVPWRSVRRVYGDGTCFVCAFEPPKAYKWAPKSGSSSEDEDGGRAPELAVNEQFMTTAEGFIAMGANPTGGAAIRLNQDLTSGWTERTDTFGNEPLVEGGNFEIGRVECYRFASIFAT</sequence>
<dbReference type="PROSITE" id="PS51886">
    <property type="entry name" value="TLDC"/>
    <property type="match status" value="1"/>
</dbReference>
<dbReference type="OrthoDB" id="41533at2759"/>
<name>A0A9W6ZHI4_9STRA</name>
<dbReference type="SUPFAM" id="SSF47923">
    <property type="entry name" value="Ypt/Rab-GAP domain of gyp1p"/>
    <property type="match status" value="1"/>
</dbReference>
<keyword evidence="3" id="KW-0496">Mitochondrion</keyword>
<evidence type="ECO:0000313" key="7">
    <source>
        <dbReference type="Proteomes" id="UP001165082"/>
    </source>
</evidence>
<feature type="domain" description="TLDc" evidence="5">
    <location>
        <begin position="442"/>
        <end position="623"/>
    </location>
</feature>
<dbReference type="Gene3D" id="1.10.472.80">
    <property type="entry name" value="Ypt/Rab-GAP domain of gyp1p, domain 3"/>
    <property type="match status" value="1"/>
</dbReference>
<dbReference type="EMBL" id="BRXZ01000730">
    <property type="protein sequence ID" value="GMH52211.1"/>
    <property type="molecule type" value="Genomic_DNA"/>
</dbReference>
<dbReference type="InterPro" id="IPR035969">
    <property type="entry name" value="Rab-GAP_TBC_sf"/>
</dbReference>
<accession>A0A9W6ZHI4</accession>
<dbReference type="AlphaFoldDB" id="A0A9W6ZHI4"/>
<evidence type="ECO:0000259" key="5">
    <source>
        <dbReference type="PROSITE" id="PS51886"/>
    </source>
</evidence>
<dbReference type="Proteomes" id="UP001165082">
    <property type="component" value="Unassembled WGS sequence"/>
</dbReference>
<keyword evidence="7" id="KW-1185">Reference proteome</keyword>
<comment type="caution">
    <text evidence="6">The sequence shown here is derived from an EMBL/GenBank/DDBJ whole genome shotgun (WGS) entry which is preliminary data.</text>
</comment>
<dbReference type="PANTHER" id="PTHR23354:SF62">
    <property type="entry name" value="MUSTARD, ISOFORM V"/>
    <property type="match status" value="1"/>
</dbReference>
<dbReference type="InterPro" id="IPR006571">
    <property type="entry name" value="TLDc_dom"/>
</dbReference>
<comment type="similarity">
    <text evidence="2">Belongs to the OXR1 family.</text>
</comment>
<evidence type="ECO:0000256" key="4">
    <source>
        <dbReference type="ARBA" id="ARBA00040604"/>
    </source>
</evidence>
<dbReference type="GO" id="GO:0005739">
    <property type="term" value="C:mitochondrion"/>
    <property type="evidence" value="ECO:0007669"/>
    <property type="project" value="UniProtKB-SubCell"/>
</dbReference>
<dbReference type="SMART" id="SM00584">
    <property type="entry name" value="TLDc"/>
    <property type="match status" value="1"/>
</dbReference>
<organism evidence="6 7">
    <name type="scientific">Triparma retinervis</name>
    <dbReference type="NCBI Taxonomy" id="2557542"/>
    <lineage>
        <taxon>Eukaryota</taxon>
        <taxon>Sar</taxon>
        <taxon>Stramenopiles</taxon>
        <taxon>Ochrophyta</taxon>
        <taxon>Bolidophyceae</taxon>
        <taxon>Parmales</taxon>
        <taxon>Triparmaceae</taxon>
        <taxon>Triparma</taxon>
    </lineage>
</organism>
<evidence type="ECO:0000256" key="2">
    <source>
        <dbReference type="ARBA" id="ARBA00009540"/>
    </source>
</evidence>
<evidence type="ECO:0000313" key="6">
    <source>
        <dbReference type="EMBL" id="GMH52211.1"/>
    </source>
</evidence>
<reference evidence="6" key="1">
    <citation type="submission" date="2022-07" db="EMBL/GenBank/DDBJ databases">
        <title>Genome analysis of Parmales, a sister group of diatoms, reveals the evolutionary specialization of diatoms from phago-mixotrophs to photoautotrophs.</title>
        <authorList>
            <person name="Ban H."/>
            <person name="Sato S."/>
            <person name="Yoshikawa S."/>
            <person name="Kazumasa Y."/>
            <person name="Nakamura Y."/>
            <person name="Ichinomiya M."/>
            <person name="Saitoh K."/>
            <person name="Sato N."/>
            <person name="Blanc-Mathieu R."/>
            <person name="Endo H."/>
            <person name="Kuwata A."/>
            <person name="Ogata H."/>
        </authorList>
    </citation>
    <scope>NUCLEOTIDE SEQUENCE</scope>
</reference>
<evidence type="ECO:0000256" key="3">
    <source>
        <dbReference type="ARBA" id="ARBA00023128"/>
    </source>
</evidence>
<evidence type="ECO:0000256" key="1">
    <source>
        <dbReference type="ARBA" id="ARBA00004173"/>
    </source>
</evidence>
<dbReference type="PANTHER" id="PTHR23354">
    <property type="entry name" value="NUCLEOLAR PROTEIN 7/ESTROGEN RECEPTOR COACTIVATOR-RELATED"/>
    <property type="match status" value="1"/>
</dbReference>
<comment type="subcellular location">
    <subcellularLocation>
        <location evidence="1">Mitochondrion</location>
    </subcellularLocation>
</comment>
<proteinExistence type="inferred from homology"/>
<protein>
    <recommendedName>
        <fullName evidence="4">Oxidation resistance protein 1</fullName>
    </recommendedName>
</protein>